<keyword evidence="1" id="KW-0472">Membrane</keyword>
<evidence type="ECO:0000259" key="2">
    <source>
        <dbReference type="Pfam" id="PF12770"/>
    </source>
</evidence>
<dbReference type="InterPro" id="IPR011990">
    <property type="entry name" value="TPR-like_helical_dom_sf"/>
</dbReference>
<keyword evidence="1" id="KW-0812">Transmembrane</keyword>
<dbReference type="Gene3D" id="1.25.40.10">
    <property type="entry name" value="Tetratricopeptide repeat domain"/>
    <property type="match status" value="1"/>
</dbReference>
<keyword evidence="4" id="KW-1185">Reference proteome</keyword>
<keyword evidence="1" id="KW-1133">Transmembrane helix</keyword>
<dbReference type="EMBL" id="JBHSAV010000053">
    <property type="protein sequence ID" value="MFC3977157.1"/>
    <property type="molecule type" value="Genomic_DNA"/>
</dbReference>
<evidence type="ECO:0000313" key="4">
    <source>
        <dbReference type="Proteomes" id="UP001595766"/>
    </source>
</evidence>
<reference evidence="4" key="1">
    <citation type="journal article" date="2019" name="Int. J. Syst. Evol. Microbiol.">
        <title>The Global Catalogue of Microorganisms (GCM) 10K type strain sequencing project: providing services to taxonomists for standard genome sequencing and annotation.</title>
        <authorList>
            <consortium name="The Broad Institute Genomics Platform"/>
            <consortium name="The Broad Institute Genome Sequencing Center for Infectious Disease"/>
            <person name="Wu L."/>
            <person name="Ma J."/>
        </authorList>
    </citation>
    <scope>NUCLEOTIDE SEQUENCE [LARGE SCALE GENOMIC DNA]</scope>
    <source>
        <strain evidence="4">CECT 8551</strain>
    </source>
</reference>
<dbReference type="Proteomes" id="UP001595766">
    <property type="component" value="Unassembled WGS sequence"/>
</dbReference>
<organism evidence="3 4">
    <name type="scientific">Belliella kenyensis</name>
    <dbReference type="NCBI Taxonomy" id="1472724"/>
    <lineage>
        <taxon>Bacteria</taxon>
        <taxon>Pseudomonadati</taxon>
        <taxon>Bacteroidota</taxon>
        <taxon>Cytophagia</taxon>
        <taxon>Cytophagales</taxon>
        <taxon>Cyclobacteriaceae</taxon>
        <taxon>Belliella</taxon>
    </lineage>
</organism>
<dbReference type="InterPro" id="IPR024983">
    <property type="entry name" value="CHAT_dom"/>
</dbReference>
<dbReference type="PANTHER" id="PTHR10098">
    <property type="entry name" value="RAPSYN-RELATED"/>
    <property type="match status" value="1"/>
</dbReference>
<feature type="transmembrane region" description="Helical" evidence="1">
    <location>
        <begin position="881"/>
        <end position="900"/>
    </location>
</feature>
<feature type="domain" description="CHAT" evidence="2">
    <location>
        <begin position="601"/>
        <end position="873"/>
    </location>
</feature>
<accession>A0ABV8ELI4</accession>
<evidence type="ECO:0000313" key="3">
    <source>
        <dbReference type="EMBL" id="MFC3977157.1"/>
    </source>
</evidence>
<dbReference type="SUPFAM" id="SSF48452">
    <property type="entry name" value="TPR-like"/>
    <property type="match status" value="1"/>
</dbReference>
<dbReference type="Pfam" id="PF12770">
    <property type="entry name" value="CHAT"/>
    <property type="match status" value="1"/>
</dbReference>
<evidence type="ECO:0000256" key="1">
    <source>
        <dbReference type="SAM" id="Phobius"/>
    </source>
</evidence>
<gene>
    <name evidence="3" type="ORF">ACFOUP_12285</name>
</gene>
<comment type="caution">
    <text evidence="3">The sequence shown here is derived from an EMBL/GenBank/DDBJ whole genome shotgun (WGS) entry which is preliminary data.</text>
</comment>
<proteinExistence type="predicted"/>
<protein>
    <submittedName>
        <fullName evidence="3">CHAT domain-containing protein</fullName>
    </submittedName>
</protein>
<name>A0ABV8ELI4_9BACT</name>
<dbReference type="RefSeq" id="WP_241291720.1">
    <property type="nucleotide sequence ID" value="NZ_JAKZGR010000002.1"/>
</dbReference>
<sequence>MSKDTLLFIQYFNEGMEYYEKGDQKTTKIYIEKLVEISFRNNWEDSWVNFMQALASFELYLGNFKGSRILYDSLMKMSDEGKIIDDHNKFKIYDIYSGILSQEGDIGYSEVVMQKAEALISKVPVKLQNSTKQRHENGKGLNYLKYGDYRRAKISFLNSIKLLHLAFEDGVYAESSDYEFTKVILYKNVANNDIMAGNLDIAKIYLDSALTTFEGLKSDPYYANSPMQAALNNTIGEYYLMLGDYNLAQKYMQERVIEIEKYKDRVNLQMNIEARQNLAKLFFQRGNYDSARVNFDISLRKLNDLKVSESSKLKYLSPIIHFYQVIGENKKGDDLLSKVDFDLDPIQLYFSGAGEEIVAIYALKANSLANKELQYKGKSEYDFLDFNRKAISLSSQLSKINGVGLESNLKQPTRLAIDCYVENLRKIHLQNPSNTDALKEAIYVINFAKNQRFNEQRINSSLWTNSQDQRLFSQEKQLKRKLGELERKYEETNDKGVLDSLIIVFNELEGLKNSFYEQQSIPYDWSKSNQFVNYFESQKPKHDQQELHYFYSDKHLHVFVRTGRDQKWTWNSIDEPNLEKTFIDALNAFQNYSHKDWESQSRRLYEILLQDYINQDIKRIVIFPYGNIGLVPFAALLDRNGKYLIENHAVSLNNSTKINQAKWNITPASNEILAFAPYFESFEQDIQRNLYGSLKGTKQEIAGISNFFNLSLFEGNNATKLNFLKECKKSRLIHLATHAFAESNVLFSKIIFSGSEMENEHSLFGYEIPEIDLNVDMLILSACQTGYGRFELGEGVSSLAKLFENSGARSLVYTLWKVDDYASAELISKFYKYLDTGMDKDLAIQAAQIEYLRENTGKKDLPYYWAGFVLSGDLTPVKSKFSMYYVFALALLTVFIFWIFRRYIFRSKNVANS</sequence>